<dbReference type="EMBL" id="CAJPWZ010001680">
    <property type="protein sequence ID" value="CAG2221340.1"/>
    <property type="molecule type" value="Genomic_DNA"/>
</dbReference>
<accession>A0A8S3SM46</accession>
<dbReference type="Proteomes" id="UP000683360">
    <property type="component" value="Unassembled WGS sequence"/>
</dbReference>
<comment type="caution">
    <text evidence="2">The sequence shown here is derived from an EMBL/GenBank/DDBJ whole genome shotgun (WGS) entry which is preliminary data.</text>
</comment>
<sequence length="392" mass="43167">MSTVTLLPVKELITSKTKGNIRKKSAPVKKKSPLPIKTPQTAKKKSSRVVASRYLQAADAKVKTSLSVLHPKPTRPDRSISKASRSMDFAPKSARKISRKTKDTSIDFSPRTIQKPKLSSRDSGTSQSKGKVTEMGTSMNNNGVSPLTPDNSHMTTGGQTSTPTHDGSDFPNEIDASAIHPEISVLSTGEGSRINHSVLSNVSTHLPPKKKKQAKLTQHQLDMLYARYIQSLYLSTKAQKVREEQEKQAMAQILGIYTEIDLQRQSLGPIVSSLPQLTKEYDTLAHALDTTRHQIPTKGVYIPDDEDQYQRDLEHSLLESEQLLGELSVMIRKDLPSVSAMAHALSTMEKATESQVEELVRCNEMIAATQSLTIQETSMKIQAIQSKEIGAS</sequence>
<keyword evidence="3" id="KW-1185">Reference proteome</keyword>
<dbReference type="AlphaFoldDB" id="A0A8S3SM46"/>
<feature type="compositionally biased region" description="Polar residues" evidence="1">
    <location>
        <begin position="121"/>
        <end position="165"/>
    </location>
</feature>
<evidence type="ECO:0000256" key="1">
    <source>
        <dbReference type="SAM" id="MobiDB-lite"/>
    </source>
</evidence>
<name>A0A8S3SM46_MYTED</name>
<protein>
    <submittedName>
        <fullName evidence="2">HAUS8</fullName>
    </submittedName>
</protein>
<feature type="compositionally biased region" description="Basic residues" evidence="1">
    <location>
        <begin position="19"/>
        <end position="32"/>
    </location>
</feature>
<feature type="region of interest" description="Disordered" evidence="1">
    <location>
        <begin position="16"/>
        <end position="49"/>
    </location>
</feature>
<proteinExistence type="predicted"/>
<organism evidence="2 3">
    <name type="scientific">Mytilus edulis</name>
    <name type="common">Blue mussel</name>
    <dbReference type="NCBI Taxonomy" id="6550"/>
    <lineage>
        <taxon>Eukaryota</taxon>
        <taxon>Metazoa</taxon>
        <taxon>Spiralia</taxon>
        <taxon>Lophotrochozoa</taxon>
        <taxon>Mollusca</taxon>
        <taxon>Bivalvia</taxon>
        <taxon>Autobranchia</taxon>
        <taxon>Pteriomorphia</taxon>
        <taxon>Mytilida</taxon>
        <taxon>Mytiloidea</taxon>
        <taxon>Mytilidae</taxon>
        <taxon>Mytilinae</taxon>
        <taxon>Mytilus</taxon>
    </lineage>
</organism>
<reference evidence="2" key="1">
    <citation type="submission" date="2021-03" db="EMBL/GenBank/DDBJ databases">
        <authorList>
            <person name="Bekaert M."/>
        </authorList>
    </citation>
    <scope>NUCLEOTIDE SEQUENCE</scope>
</reference>
<evidence type="ECO:0000313" key="2">
    <source>
        <dbReference type="EMBL" id="CAG2221340.1"/>
    </source>
</evidence>
<dbReference type="OrthoDB" id="10050218at2759"/>
<feature type="region of interest" description="Disordered" evidence="1">
    <location>
        <begin position="65"/>
        <end position="166"/>
    </location>
</feature>
<gene>
    <name evidence="2" type="ORF">MEDL_34747</name>
</gene>
<evidence type="ECO:0000313" key="3">
    <source>
        <dbReference type="Proteomes" id="UP000683360"/>
    </source>
</evidence>